<feature type="domain" description="Peptidoglycan recognition protein family" evidence="2">
    <location>
        <begin position="48"/>
        <end position="221"/>
    </location>
</feature>
<dbReference type="EMBL" id="CYGX02000012">
    <property type="protein sequence ID" value="SIT37734.1"/>
    <property type="molecule type" value="Genomic_DNA"/>
</dbReference>
<organism evidence="3 4">
    <name type="scientific">Paraburkholderia ribeironis</name>
    <dbReference type="NCBI Taxonomy" id="1247936"/>
    <lineage>
        <taxon>Bacteria</taxon>
        <taxon>Pseudomonadati</taxon>
        <taxon>Pseudomonadota</taxon>
        <taxon>Betaproteobacteria</taxon>
        <taxon>Burkholderiales</taxon>
        <taxon>Burkholderiaceae</taxon>
        <taxon>Paraburkholderia</taxon>
    </lineage>
</organism>
<proteinExistence type="inferred from homology"/>
<dbReference type="InterPro" id="IPR036505">
    <property type="entry name" value="Amidase/PGRP_sf"/>
</dbReference>
<dbReference type="GO" id="GO:0009253">
    <property type="term" value="P:peptidoglycan catabolic process"/>
    <property type="evidence" value="ECO:0007669"/>
    <property type="project" value="InterPro"/>
</dbReference>
<gene>
    <name evidence="3" type="ORF">BN2475_120182</name>
</gene>
<reference evidence="3 4" key="1">
    <citation type="submission" date="2016-12" db="EMBL/GenBank/DDBJ databases">
        <authorList>
            <person name="Song W.-J."/>
            <person name="Kurnit D.M."/>
        </authorList>
    </citation>
    <scope>NUCLEOTIDE SEQUENCE [LARGE SCALE GENOMIC DNA]</scope>
    <source>
        <strain evidence="3 4">STM7296</strain>
    </source>
</reference>
<protein>
    <submittedName>
        <fullName evidence="3">N-acetylmuramoyl-L-alanine amidase family 2</fullName>
    </submittedName>
</protein>
<dbReference type="InterPro" id="IPR006619">
    <property type="entry name" value="PGRP_domain_met/bac"/>
</dbReference>
<name>A0A1N7RRK6_9BURK</name>
<sequence>MADYDSRNFWTSSTTEKNGDKQNAIAISIDDRAATRQAIIKALARKGYRLIERSAWHAKPPRGVMRESHWDYQDIVMHHAGRSYSCGAPSIEEMQRVQAEDMGRSPPFDDAGYHYAVSCQGEIYEARDIRFVGEHVAGSNSGKIGIVFLSDFVEAGEAYEQEYSSLSIFDKLKNIRGILTDRTISGHDKPTPTQIQAATALCGVLKYFFNISRLGGHREYQRLATNTGRACPGNLGMDVVKLLRSRLSLSAPGK</sequence>
<dbReference type="Pfam" id="PF01510">
    <property type="entry name" value="Amidase_2"/>
    <property type="match status" value="1"/>
</dbReference>
<comment type="similarity">
    <text evidence="1">Belongs to the N-acetylmuramoyl-L-alanine amidase 2 family.</text>
</comment>
<dbReference type="GO" id="GO:0008270">
    <property type="term" value="F:zinc ion binding"/>
    <property type="evidence" value="ECO:0007669"/>
    <property type="project" value="InterPro"/>
</dbReference>
<dbReference type="InterPro" id="IPR015510">
    <property type="entry name" value="PGRP"/>
</dbReference>
<dbReference type="Gene3D" id="3.40.80.10">
    <property type="entry name" value="Peptidoglycan recognition protein-like"/>
    <property type="match status" value="1"/>
</dbReference>
<dbReference type="PANTHER" id="PTHR11022:SF41">
    <property type="entry name" value="PEPTIDOGLYCAN-RECOGNITION PROTEIN LC-RELATED"/>
    <property type="match status" value="1"/>
</dbReference>
<evidence type="ECO:0000256" key="1">
    <source>
        <dbReference type="ARBA" id="ARBA00007553"/>
    </source>
</evidence>
<dbReference type="InterPro" id="IPR002502">
    <property type="entry name" value="Amidase_domain"/>
</dbReference>
<dbReference type="AlphaFoldDB" id="A0A1N7RRK6"/>
<dbReference type="PANTHER" id="PTHR11022">
    <property type="entry name" value="PEPTIDOGLYCAN RECOGNITION PROTEIN"/>
    <property type="match status" value="1"/>
</dbReference>
<accession>A0A1N7RRK6</accession>
<keyword evidence="4" id="KW-1185">Reference proteome</keyword>
<dbReference type="GO" id="GO:0008745">
    <property type="term" value="F:N-acetylmuramoyl-L-alanine amidase activity"/>
    <property type="evidence" value="ECO:0007669"/>
    <property type="project" value="InterPro"/>
</dbReference>
<dbReference type="OrthoDB" id="9085865at2"/>
<dbReference type="SMART" id="SM00701">
    <property type="entry name" value="PGRP"/>
    <property type="match status" value="1"/>
</dbReference>
<dbReference type="RefSeq" id="WP_094778750.1">
    <property type="nucleotide sequence ID" value="NZ_CYGX02000012.1"/>
</dbReference>
<dbReference type="Proteomes" id="UP000187012">
    <property type="component" value="Unassembled WGS sequence"/>
</dbReference>
<evidence type="ECO:0000313" key="3">
    <source>
        <dbReference type="EMBL" id="SIT37734.1"/>
    </source>
</evidence>
<dbReference type="CDD" id="cd06583">
    <property type="entry name" value="PGRP"/>
    <property type="match status" value="1"/>
</dbReference>
<evidence type="ECO:0000313" key="4">
    <source>
        <dbReference type="Proteomes" id="UP000187012"/>
    </source>
</evidence>
<evidence type="ECO:0000259" key="2">
    <source>
        <dbReference type="SMART" id="SM00701"/>
    </source>
</evidence>
<dbReference type="SUPFAM" id="SSF55846">
    <property type="entry name" value="N-acetylmuramoyl-L-alanine amidase-like"/>
    <property type="match status" value="1"/>
</dbReference>
<dbReference type="STRING" id="1247936.BN2475_120182"/>